<dbReference type="Proteomes" id="UP001597124">
    <property type="component" value="Unassembled WGS sequence"/>
</dbReference>
<name>A0ABW3C467_SPHXN</name>
<feature type="region of interest" description="Disordered" evidence="1">
    <location>
        <begin position="76"/>
        <end position="122"/>
    </location>
</feature>
<evidence type="ECO:0000313" key="2">
    <source>
        <dbReference type="EMBL" id="MFD0848748.1"/>
    </source>
</evidence>
<reference evidence="3" key="1">
    <citation type="journal article" date="2019" name="Int. J. Syst. Evol. Microbiol.">
        <title>The Global Catalogue of Microorganisms (GCM) 10K type strain sequencing project: providing services to taxonomists for standard genome sequencing and annotation.</title>
        <authorList>
            <consortium name="The Broad Institute Genomics Platform"/>
            <consortium name="The Broad Institute Genome Sequencing Center for Infectious Disease"/>
            <person name="Wu L."/>
            <person name="Ma J."/>
        </authorList>
    </citation>
    <scope>NUCLEOTIDE SEQUENCE [LARGE SCALE GENOMIC DNA]</scope>
    <source>
        <strain evidence="3">CCUG 52537</strain>
    </source>
</reference>
<evidence type="ECO:0000256" key="1">
    <source>
        <dbReference type="SAM" id="MobiDB-lite"/>
    </source>
</evidence>
<dbReference type="EMBL" id="JBHTIK010000005">
    <property type="protein sequence ID" value="MFD0848748.1"/>
    <property type="molecule type" value="Genomic_DNA"/>
</dbReference>
<accession>A0ABW3C467</accession>
<feature type="compositionally biased region" description="Basic residues" evidence="1">
    <location>
        <begin position="110"/>
        <end position="122"/>
    </location>
</feature>
<proteinExistence type="predicted"/>
<keyword evidence="3" id="KW-1185">Reference proteome</keyword>
<gene>
    <name evidence="2" type="ORF">ACFQ00_10480</name>
</gene>
<sequence>MVKPAAEVMREAIVAAVIDGVSALRTASGGVPNNLLRDLSAIHPNTTFDDLPQALQASILASVRGAFTRLQKEGYTVLNPDLAPPPRRPQPTQPTGPRGAPRPNPSRPGQPRRPRPPGKPAR</sequence>
<feature type="compositionally biased region" description="Pro residues" evidence="1">
    <location>
        <begin position="82"/>
        <end position="108"/>
    </location>
</feature>
<protein>
    <submittedName>
        <fullName evidence="2">Uncharacterized protein</fullName>
    </submittedName>
</protein>
<organism evidence="2 3">
    <name type="scientific">Sphingosinicella xenopeptidilytica</name>
    <dbReference type="NCBI Taxonomy" id="364098"/>
    <lineage>
        <taxon>Bacteria</taxon>
        <taxon>Pseudomonadati</taxon>
        <taxon>Pseudomonadota</taxon>
        <taxon>Alphaproteobacteria</taxon>
        <taxon>Sphingomonadales</taxon>
        <taxon>Sphingosinicellaceae</taxon>
        <taxon>Sphingosinicella</taxon>
    </lineage>
</organism>
<comment type="caution">
    <text evidence="2">The sequence shown here is derived from an EMBL/GenBank/DDBJ whole genome shotgun (WGS) entry which is preliminary data.</text>
</comment>
<evidence type="ECO:0000313" key="3">
    <source>
        <dbReference type="Proteomes" id="UP001597124"/>
    </source>
</evidence>
<dbReference type="RefSeq" id="WP_381490051.1">
    <property type="nucleotide sequence ID" value="NZ_JBHTIK010000005.1"/>
</dbReference>